<evidence type="ECO:0000256" key="2">
    <source>
        <dbReference type="ARBA" id="ARBA00006270"/>
    </source>
</evidence>
<proteinExistence type="inferred from homology"/>
<dbReference type="InterPro" id="IPR050305">
    <property type="entry name" value="Small_GTPase_Rab"/>
</dbReference>
<dbReference type="Pfam" id="PF00071">
    <property type="entry name" value="Ras"/>
    <property type="match status" value="1"/>
</dbReference>
<dbReference type="OMA" id="NIDECMK"/>
<evidence type="ECO:0000256" key="5">
    <source>
        <dbReference type="ARBA" id="ARBA00023134"/>
    </source>
</evidence>
<dbReference type="GO" id="GO:0003925">
    <property type="term" value="F:G protein activity"/>
    <property type="evidence" value="ECO:0007669"/>
    <property type="project" value="UniProtKB-EC"/>
</dbReference>
<dbReference type="InParanoid" id="A0A672P6B1"/>
<dbReference type="EC" id="3.6.5.2" evidence="3"/>
<evidence type="ECO:0000256" key="3">
    <source>
        <dbReference type="ARBA" id="ARBA00011984"/>
    </source>
</evidence>
<comment type="similarity">
    <text evidence="2">Belongs to the small GTPase superfamily. Rab family.</text>
</comment>
<dbReference type="PANTHER" id="PTHR47980">
    <property type="entry name" value="LD44762P"/>
    <property type="match status" value="1"/>
</dbReference>
<name>A0A672P6B1_SINGR</name>
<evidence type="ECO:0000256" key="8">
    <source>
        <dbReference type="ARBA" id="ARBA00047660"/>
    </source>
</evidence>
<evidence type="ECO:0000256" key="1">
    <source>
        <dbReference type="ARBA" id="ARBA00004635"/>
    </source>
</evidence>
<dbReference type="SUPFAM" id="SSF52540">
    <property type="entry name" value="P-loop containing nucleoside triphosphate hydrolases"/>
    <property type="match status" value="1"/>
</dbReference>
<keyword evidence="6" id="KW-0449">Lipoprotein</keyword>
<evidence type="ECO:0000313" key="11">
    <source>
        <dbReference type="Proteomes" id="UP000472262"/>
    </source>
</evidence>
<comment type="subcellular location">
    <subcellularLocation>
        <location evidence="1">Membrane</location>
        <topology evidence="1">Lipid-anchor</topology>
    </subcellularLocation>
</comment>
<comment type="catalytic activity">
    <reaction evidence="8">
        <text>GTP + H2O = GDP + phosphate + H(+)</text>
        <dbReference type="Rhea" id="RHEA:19669"/>
        <dbReference type="ChEBI" id="CHEBI:15377"/>
        <dbReference type="ChEBI" id="CHEBI:15378"/>
        <dbReference type="ChEBI" id="CHEBI:37565"/>
        <dbReference type="ChEBI" id="CHEBI:43474"/>
        <dbReference type="ChEBI" id="CHEBI:58189"/>
        <dbReference type="EC" id="3.6.5.2"/>
    </reaction>
    <physiologicalReaction direction="left-to-right" evidence="8">
        <dbReference type="Rhea" id="RHEA:19670"/>
    </physiologicalReaction>
</comment>
<reference evidence="10" key="2">
    <citation type="submission" date="2025-09" db="UniProtKB">
        <authorList>
            <consortium name="Ensembl"/>
        </authorList>
    </citation>
    <scope>IDENTIFICATION</scope>
</reference>
<evidence type="ECO:0000256" key="9">
    <source>
        <dbReference type="SAM" id="MobiDB-lite"/>
    </source>
</evidence>
<dbReference type="SMART" id="SM00175">
    <property type="entry name" value="RAB"/>
    <property type="match status" value="1"/>
</dbReference>
<evidence type="ECO:0000256" key="4">
    <source>
        <dbReference type="ARBA" id="ARBA00022741"/>
    </source>
</evidence>
<dbReference type="SMART" id="SM00173">
    <property type="entry name" value="RAS"/>
    <property type="match status" value="1"/>
</dbReference>
<reference evidence="10" key="1">
    <citation type="submission" date="2025-08" db="UniProtKB">
        <authorList>
            <consortium name="Ensembl"/>
        </authorList>
    </citation>
    <scope>IDENTIFICATION</scope>
</reference>
<feature type="region of interest" description="Disordered" evidence="9">
    <location>
        <begin position="171"/>
        <end position="192"/>
    </location>
</feature>
<evidence type="ECO:0000256" key="6">
    <source>
        <dbReference type="ARBA" id="ARBA00023288"/>
    </source>
</evidence>
<dbReference type="InterPro" id="IPR005225">
    <property type="entry name" value="Small_GTP-bd"/>
</dbReference>
<evidence type="ECO:0000313" key="10">
    <source>
        <dbReference type="Ensembl" id="ENSSGRP00000058919.1"/>
    </source>
</evidence>
<keyword evidence="11" id="KW-1185">Reference proteome</keyword>
<dbReference type="Ensembl" id="ENSSGRT00000062867.1">
    <property type="protein sequence ID" value="ENSSGRP00000058919.1"/>
    <property type="gene ID" value="ENSSGRG00000030638.1"/>
</dbReference>
<dbReference type="FunFam" id="3.40.50.300:FF:001447">
    <property type="entry name" value="Ras-related protein Rab-1B"/>
    <property type="match status" value="1"/>
</dbReference>
<dbReference type="GO" id="GO:0005525">
    <property type="term" value="F:GTP binding"/>
    <property type="evidence" value="ECO:0007669"/>
    <property type="project" value="UniProtKB-KW"/>
</dbReference>
<organism evidence="10 11">
    <name type="scientific">Sinocyclocheilus grahami</name>
    <name type="common">Dianchi golden-line fish</name>
    <name type="synonym">Barbus grahami</name>
    <dbReference type="NCBI Taxonomy" id="75366"/>
    <lineage>
        <taxon>Eukaryota</taxon>
        <taxon>Metazoa</taxon>
        <taxon>Chordata</taxon>
        <taxon>Craniata</taxon>
        <taxon>Vertebrata</taxon>
        <taxon>Euteleostomi</taxon>
        <taxon>Actinopterygii</taxon>
        <taxon>Neopterygii</taxon>
        <taxon>Teleostei</taxon>
        <taxon>Ostariophysi</taxon>
        <taxon>Cypriniformes</taxon>
        <taxon>Cyprinidae</taxon>
        <taxon>Cyprininae</taxon>
        <taxon>Sinocyclocheilus</taxon>
    </lineage>
</organism>
<dbReference type="InterPro" id="IPR027417">
    <property type="entry name" value="P-loop_NTPase"/>
</dbReference>
<evidence type="ECO:0000256" key="7">
    <source>
        <dbReference type="ARBA" id="ARBA00023289"/>
    </source>
</evidence>
<dbReference type="CDD" id="cd00154">
    <property type="entry name" value="Rab"/>
    <property type="match status" value="1"/>
</dbReference>
<dbReference type="GO" id="GO:0016020">
    <property type="term" value="C:membrane"/>
    <property type="evidence" value="ECO:0007669"/>
    <property type="project" value="UniProtKB-SubCell"/>
</dbReference>
<dbReference type="Gene3D" id="3.40.50.300">
    <property type="entry name" value="P-loop containing nucleotide triphosphate hydrolases"/>
    <property type="match status" value="1"/>
</dbReference>
<protein>
    <recommendedName>
        <fullName evidence="3">small monomeric GTPase</fullName>
        <ecNumber evidence="3">3.6.5.2</ecNumber>
    </recommendedName>
</protein>
<dbReference type="PRINTS" id="PR00449">
    <property type="entry name" value="RASTRNSFRMNG"/>
</dbReference>
<dbReference type="Proteomes" id="UP000472262">
    <property type="component" value="Unassembled WGS sequence"/>
</dbReference>
<accession>A0A672P6B1</accession>
<dbReference type="AlphaFoldDB" id="A0A672P6B1"/>
<dbReference type="PROSITE" id="PS51419">
    <property type="entry name" value="RAB"/>
    <property type="match status" value="1"/>
</dbReference>
<dbReference type="NCBIfam" id="TIGR00231">
    <property type="entry name" value="small_GTP"/>
    <property type="match status" value="1"/>
</dbReference>
<feature type="compositionally biased region" description="Basic and acidic residues" evidence="9">
    <location>
        <begin position="175"/>
        <end position="186"/>
    </location>
</feature>
<dbReference type="PROSITE" id="PS51421">
    <property type="entry name" value="RAS"/>
    <property type="match status" value="1"/>
</dbReference>
<dbReference type="InterPro" id="IPR001806">
    <property type="entry name" value="Small_GTPase"/>
</dbReference>
<keyword evidence="7" id="KW-0636">Prenylation</keyword>
<keyword evidence="5" id="KW-0342">GTP-binding</keyword>
<dbReference type="SMART" id="SM00174">
    <property type="entry name" value="RHO"/>
    <property type="match status" value="1"/>
</dbReference>
<keyword evidence="4" id="KW-0547">Nucleotide-binding</keyword>
<sequence length="192" mass="22338">MLLFKATYSAFRLYIFYQYVITCFLKKPYHVKFYIIYLKTCVDTCIQTVVLPDRTVRLQIWDTAGQERFHSITTQVFHKADGLLLMYEVTCSKSFISVRDWISQAQQRAPNDVIMMLLGNKNDSVKREVQVQEGADLAREYNIHFMECSAATGVNVSESMRTLAEMLVQRKSQKEKHTTLRREPPQKKSGCC</sequence>